<dbReference type="SUPFAM" id="SSF56601">
    <property type="entry name" value="beta-lactamase/transpeptidase-like"/>
    <property type="match status" value="1"/>
</dbReference>
<dbReference type="Gene3D" id="3.40.710.10">
    <property type="entry name" value="DD-peptidase/beta-lactamase superfamily"/>
    <property type="match status" value="1"/>
</dbReference>
<evidence type="ECO:0000256" key="1">
    <source>
        <dbReference type="SAM" id="MobiDB-lite"/>
    </source>
</evidence>
<reference evidence="2 3" key="1">
    <citation type="submission" date="2019-04" db="EMBL/GenBank/DDBJ databases">
        <title>Draft genome sequences of Streptomyces avermitilis NBRC 14893.</title>
        <authorList>
            <person name="Komaki H."/>
            <person name="Tamura T."/>
            <person name="Hosoyama A."/>
        </authorList>
    </citation>
    <scope>NUCLEOTIDE SEQUENCE [LARGE SCALE GENOMIC DNA]</scope>
    <source>
        <strain evidence="2 3">NBRC 14893</strain>
    </source>
</reference>
<gene>
    <name evidence="2" type="ORF">SAV14893_027310</name>
</gene>
<dbReference type="EMBL" id="BJHX01000001">
    <property type="protein sequence ID" value="GDY63338.1"/>
    <property type="molecule type" value="Genomic_DNA"/>
</dbReference>
<sequence>MSTIGGDQLGSPGTQVNLGSGAPVIPKDITARSWIVADAESGDVLAAHNAHWRLPRRAP</sequence>
<organism evidence="2 3">
    <name type="scientific">Streptomyces avermitilis</name>
    <dbReference type="NCBI Taxonomy" id="33903"/>
    <lineage>
        <taxon>Bacteria</taxon>
        <taxon>Bacillati</taxon>
        <taxon>Actinomycetota</taxon>
        <taxon>Actinomycetes</taxon>
        <taxon>Kitasatosporales</taxon>
        <taxon>Streptomycetaceae</taxon>
        <taxon>Streptomyces</taxon>
    </lineage>
</organism>
<feature type="compositionally biased region" description="Polar residues" evidence="1">
    <location>
        <begin position="1"/>
        <end position="18"/>
    </location>
</feature>
<proteinExistence type="predicted"/>
<protein>
    <submittedName>
        <fullName evidence="2">Uncharacterized protein</fullName>
    </submittedName>
</protein>
<dbReference type="Proteomes" id="UP000302139">
    <property type="component" value="Unassembled WGS sequence"/>
</dbReference>
<comment type="caution">
    <text evidence="2">The sequence shown here is derived from an EMBL/GenBank/DDBJ whole genome shotgun (WGS) entry which is preliminary data.</text>
</comment>
<accession>A0A4D4LXV8</accession>
<dbReference type="AlphaFoldDB" id="A0A4D4LXV8"/>
<feature type="region of interest" description="Disordered" evidence="1">
    <location>
        <begin position="1"/>
        <end position="23"/>
    </location>
</feature>
<evidence type="ECO:0000313" key="3">
    <source>
        <dbReference type="Proteomes" id="UP000302139"/>
    </source>
</evidence>
<evidence type="ECO:0000313" key="2">
    <source>
        <dbReference type="EMBL" id="GDY63338.1"/>
    </source>
</evidence>
<name>A0A4D4LXV8_STRAX</name>
<dbReference type="InterPro" id="IPR012338">
    <property type="entry name" value="Beta-lactam/transpept-like"/>
</dbReference>